<gene>
    <name evidence="10" type="ORF">HRR80_004389</name>
</gene>
<comment type="pathway">
    <text evidence="2">Protein modification; protein glycosylation.</text>
</comment>
<feature type="disulfide bond" evidence="8">
    <location>
        <begin position="385"/>
        <end position="414"/>
    </location>
</feature>
<evidence type="ECO:0000256" key="6">
    <source>
        <dbReference type="PIRSR" id="PIRSR601382-1"/>
    </source>
</evidence>
<dbReference type="InterPro" id="IPR012341">
    <property type="entry name" value="6hp_glycosidase-like_sf"/>
</dbReference>
<feature type="active site" description="Proton donor" evidence="6">
    <location>
        <position position="428"/>
    </location>
</feature>
<organism evidence="10 11">
    <name type="scientific">Exophiala dermatitidis</name>
    <name type="common">Black yeast-like fungus</name>
    <name type="synonym">Wangiella dermatitidis</name>
    <dbReference type="NCBI Taxonomy" id="5970"/>
    <lineage>
        <taxon>Eukaryota</taxon>
        <taxon>Fungi</taxon>
        <taxon>Dikarya</taxon>
        <taxon>Ascomycota</taxon>
        <taxon>Pezizomycotina</taxon>
        <taxon>Eurotiomycetes</taxon>
        <taxon>Chaetothyriomycetidae</taxon>
        <taxon>Chaetothyriales</taxon>
        <taxon>Herpotrichiellaceae</taxon>
        <taxon>Exophiala</taxon>
    </lineage>
</organism>
<feature type="binding site" evidence="7">
    <location>
        <position position="589"/>
    </location>
    <ligand>
        <name>Ca(2+)</name>
        <dbReference type="ChEBI" id="CHEBI:29108"/>
    </ligand>
</feature>
<dbReference type="GO" id="GO:0036503">
    <property type="term" value="P:ERAD pathway"/>
    <property type="evidence" value="ECO:0007669"/>
    <property type="project" value="UniProtKB-ARBA"/>
</dbReference>
<evidence type="ECO:0000256" key="5">
    <source>
        <dbReference type="ARBA" id="ARBA00023157"/>
    </source>
</evidence>
<keyword evidence="4 9" id="KW-0378">Hydrolase</keyword>
<evidence type="ECO:0000256" key="2">
    <source>
        <dbReference type="ARBA" id="ARBA00004922"/>
    </source>
</evidence>
<dbReference type="FunFam" id="1.50.10.10:FF:000037">
    <property type="entry name" value="alpha-1,2-Mannosidase"/>
    <property type="match status" value="1"/>
</dbReference>
<dbReference type="InterPro" id="IPR036026">
    <property type="entry name" value="Seven-hairpin_glycosidases"/>
</dbReference>
<evidence type="ECO:0000256" key="4">
    <source>
        <dbReference type="ARBA" id="ARBA00022801"/>
    </source>
</evidence>
<dbReference type="PANTHER" id="PTHR11742">
    <property type="entry name" value="MANNOSYL-OLIGOSACCHARIDE ALPHA-1,2-MANNOSIDASE-RELATED"/>
    <property type="match status" value="1"/>
</dbReference>
<dbReference type="GO" id="GO:0005975">
    <property type="term" value="P:carbohydrate metabolic process"/>
    <property type="evidence" value="ECO:0007669"/>
    <property type="project" value="InterPro"/>
</dbReference>
<dbReference type="PANTHER" id="PTHR11742:SF49">
    <property type="entry name" value="ALPHA-1,2-MANNOSIDASE"/>
    <property type="match status" value="1"/>
</dbReference>
<evidence type="ECO:0000256" key="9">
    <source>
        <dbReference type="RuleBase" id="RU361193"/>
    </source>
</evidence>
<evidence type="ECO:0000256" key="1">
    <source>
        <dbReference type="ARBA" id="ARBA00001913"/>
    </source>
</evidence>
<dbReference type="AlphaFoldDB" id="A0AAN6EXS0"/>
<evidence type="ECO:0000256" key="8">
    <source>
        <dbReference type="PIRSR" id="PIRSR601382-3"/>
    </source>
</evidence>
<dbReference type="InterPro" id="IPR001382">
    <property type="entry name" value="Glyco_hydro_47"/>
</dbReference>
<sequence length="599" mass="68258">MRLIRRAWLLPALFLACVIYYLFLSPSDSVLYPSSKRPYSNIHWTKRPERYPVTNYREFPTGPLARIPRIQYDFEVHTESEDARRTRESRQAAVKEAFMHAWGGYKKYAWGKDEVAPVSGLPRSSFGGWGATLVDTMDTLWIMDLKSEFDECVEAVKQIDFTTNDEQVLNVFETTIRYLGGLLAAYDLSGGQYKPLLDKARDLGEMLYTAFDTPNHMPMTRWAWTQSAIGGQIEPSAYTLLAELGSLTLEFTRLSQLTGDMKYFDAVQRIAELMESNQNATKIPGLWPTIVNAKDLKFEYNHFTFGGMADSTYEYLPKQYMILGGRDQKYRRMYETAIEAAKRYLFFRPMVPEGEDILFSGNAALNTSSPIGLTIMDPQGQHLGCFVSGMVGIGAKIFGRPEELPIARRLIDGCVWAYNAMPSGLMPETFHVAPCQLGVGEAPPGRCDWSDSKWCEALASRFAPTEETKHMSAAERGNYLAEKRMIFPGFTEHGDNRYILRPEAIESVFIMYRITGDVKLQDIAWKMFQSIDVATRTPIAHAAVHDVRYAKPEKSDRMESFWLAETLKYFYLIFSEPSLVNLDDWVLNTEAHPFRRPTG</sequence>
<dbReference type="GO" id="GO:0005509">
    <property type="term" value="F:calcium ion binding"/>
    <property type="evidence" value="ECO:0007669"/>
    <property type="project" value="InterPro"/>
</dbReference>
<evidence type="ECO:0000256" key="3">
    <source>
        <dbReference type="ARBA" id="ARBA00007658"/>
    </source>
</evidence>
<dbReference type="GO" id="GO:0016020">
    <property type="term" value="C:membrane"/>
    <property type="evidence" value="ECO:0007669"/>
    <property type="project" value="InterPro"/>
</dbReference>
<keyword evidence="9" id="KW-0326">Glycosidase</keyword>
<keyword evidence="5 8" id="KW-1015">Disulfide bond</keyword>
<dbReference type="InterPro" id="IPR050749">
    <property type="entry name" value="Glycosyl_Hydrolase_47"/>
</dbReference>
<dbReference type="PRINTS" id="PR00747">
    <property type="entry name" value="GLYHDRLASE47"/>
</dbReference>
<feature type="active site" evidence="6">
    <location>
        <position position="503"/>
    </location>
</feature>
<dbReference type="Pfam" id="PF01532">
    <property type="entry name" value="Glyco_hydro_47"/>
    <property type="match status" value="1"/>
</dbReference>
<dbReference type="PROSITE" id="PS51257">
    <property type="entry name" value="PROKAR_LIPOPROTEIN"/>
    <property type="match status" value="1"/>
</dbReference>
<dbReference type="GO" id="GO:0004571">
    <property type="term" value="F:mannosyl-oligosaccharide 1,2-alpha-mannosidase activity"/>
    <property type="evidence" value="ECO:0007669"/>
    <property type="project" value="InterPro"/>
</dbReference>
<evidence type="ECO:0000313" key="11">
    <source>
        <dbReference type="Proteomes" id="UP001161757"/>
    </source>
</evidence>
<keyword evidence="7" id="KW-0106">Calcium</keyword>
<proteinExistence type="inferred from homology"/>
<protein>
    <recommendedName>
        <fullName evidence="9">alpha-1,2-Mannosidase</fullName>
        <ecNumber evidence="9">3.2.1.-</ecNumber>
    </recommendedName>
</protein>
<feature type="active site" description="Proton donor" evidence="6">
    <location>
        <position position="173"/>
    </location>
</feature>
<dbReference type="Proteomes" id="UP001161757">
    <property type="component" value="Unassembled WGS sequence"/>
</dbReference>
<comment type="cofactor">
    <cofactor evidence="1 7">
        <name>Ca(2+)</name>
        <dbReference type="ChEBI" id="CHEBI:29108"/>
    </cofactor>
</comment>
<dbReference type="EMBL" id="JAJGCB010000007">
    <property type="protein sequence ID" value="KAJ8991767.1"/>
    <property type="molecule type" value="Genomic_DNA"/>
</dbReference>
<evidence type="ECO:0000313" key="10">
    <source>
        <dbReference type="EMBL" id="KAJ8991767.1"/>
    </source>
</evidence>
<name>A0AAN6EXS0_EXODE</name>
<dbReference type="GO" id="GO:0005783">
    <property type="term" value="C:endoplasmic reticulum"/>
    <property type="evidence" value="ECO:0007669"/>
    <property type="project" value="TreeGrafter"/>
</dbReference>
<dbReference type="SUPFAM" id="SSF48225">
    <property type="entry name" value="Seven-hairpin glycosidases"/>
    <property type="match status" value="1"/>
</dbReference>
<comment type="similarity">
    <text evidence="3 9">Belongs to the glycosyl hydrolase 47 family.</text>
</comment>
<reference evidence="10" key="1">
    <citation type="submission" date="2023-01" db="EMBL/GenBank/DDBJ databases">
        <title>Exophiala dermititidis isolated from Cystic Fibrosis Patient.</title>
        <authorList>
            <person name="Kurbessoian T."/>
            <person name="Crocker A."/>
            <person name="Murante D."/>
            <person name="Hogan D.A."/>
            <person name="Stajich J.E."/>
        </authorList>
    </citation>
    <scope>NUCLEOTIDE SEQUENCE</scope>
    <source>
        <strain evidence="10">Ex8</strain>
    </source>
</reference>
<comment type="caution">
    <text evidence="10">The sequence shown here is derived from an EMBL/GenBank/DDBJ whole genome shotgun (WGS) entry which is preliminary data.</text>
</comment>
<dbReference type="EC" id="3.2.1.-" evidence="9"/>
<evidence type="ECO:0000256" key="7">
    <source>
        <dbReference type="PIRSR" id="PIRSR601382-2"/>
    </source>
</evidence>
<feature type="active site" evidence="6">
    <location>
        <position position="310"/>
    </location>
</feature>
<accession>A0AAN6EXS0</accession>
<dbReference type="Gene3D" id="1.50.10.10">
    <property type="match status" value="1"/>
</dbReference>
<keyword evidence="7" id="KW-0479">Metal-binding</keyword>